<keyword evidence="1" id="KW-0812">Transmembrane</keyword>
<keyword evidence="3" id="KW-1185">Reference proteome</keyword>
<dbReference type="CTD" id="75578029"/>
<keyword evidence="1" id="KW-1133">Transmembrane helix</keyword>
<dbReference type="EMBL" id="AMPZ03000001">
    <property type="protein sequence ID" value="KAH9593593.1"/>
    <property type="molecule type" value="Genomic_DNA"/>
</dbReference>
<dbReference type="GeneID" id="75578029"/>
<reference evidence="2" key="3">
    <citation type="submission" date="2021-06" db="EMBL/GenBank/DDBJ databases">
        <title>Chromosome-level genome assembly for S. haematobium.</title>
        <authorList>
            <person name="Stroehlein A.J."/>
        </authorList>
    </citation>
    <scope>NUCLEOTIDE SEQUENCE</scope>
</reference>
<comment type="caution">
    <text evidence="2">The sequence shown here is derived from an EMBL/GenBank/DDBJ whole genome shotgun (WGS) entry which is preliminary data.</text>
</comment>
<protein>
    <submittedName>
        <fullName evidence="2">Uncharacterized protein</fullName>
    </submittedName>
</protein>
<reference evidence="2" key="2">
    <citation type="journal article" date="2019" name="Gigascience">
        <title>High-quality Schistosoma haematobium genome achieved by single-molecule and long-range sequencing.</title>
        <authorList>
            <person name="Stroehlein A.J."/>
            <person name="Korhonen P.K."/>
            <person name="Chong T.M."/>
            <person name="Lim Y.L."/>
            <person name="Chan K.G."/>
            <person name="Webster B."/>
            <person name="Rollinson D."/>
            <person name="Brindley P.J."/>
            <person name="Gasser R.B."/>
            <person name="Young N.D."/>
        </authorList>
    </citation>
    <scope>NUCLEOTIDE SEQUENCE</scope>
</reference>
<feature type="transmembrane region" description="Helical" evidence="1">
    <location>
        <begin position="12"/>
        <end position="28"/>
    </location>
</feature>
<evidence type="ECO:0000313" key="2">
    <source>
        <dbReference type="EMBL" id="KAH9593593.1"/>
    </source>
</evidence>
<reference evidence="2" key="1">
    <citation type="journal article" date="2012" name="Nat. Genet.">
        <title>Whole-genome sequence of Schistosoma haematobium.</title>
        <authorList>
            <person name="Young N.D."/>
            <person name="Jex A.R."/>
            <person name="Li B."/>
            <person name="Liu S."/>
            <person name="Yang L."/>
            <person name="Xiong Z."/>
            <person name="Li Y."/>
            <person name="Cantacessi C."/>
            <person name="Hall R.S."/>
            <person name="Xu X."/>
            <person name="Chen F."/>
            <person name="Wu X."/>
            <person name="Zerlotini A."/>
            <person name="Oliveira G."/>
            <person name="Hofmann A."/>
            <person name="Zhang G."/>
            <person name="Fang X."/>
            <person name="Kang Y."/>
            <person name="Campbell B.E."/>
            <person name="Loukas A."/>
            <person name="Ranganathan S."/>
            <person name="Rollinson D."/>
            <person name="Rinaldi G."/>
            <person name="Brindley P.J."/>
            <person name="Yang H."/>
            <person name="Wang J."/>
            <person name="Wang J."/>
            <person name="Gasser R.B."/>
        </authorList>
    </citation>
    <scope>NUCLEOTIDE SEQUENCE</scope>
</reference>
<sequence length="128" mass="14549">MSDSSTSMEFLLLYNLFTYISLTILYLSKGNWMELEKKAQDRVGWRMLVGGLCSIRSNRRKPSDATLDFWRGLLLYNAIGLRLLHYVIGAVTCRGTSVNQVNSVCGRCSHEEVHNFWTSAKEKCCGES</sequence>
<gene>
    <name evidence="2" type="ORF">MS3_00010004</name>
</gene>
<accession>A0A922LTP9</accession>
<dbReference type="KEGG" id="shx:MS3_00010004"/>
<name>A0A922LTP9_SCHHA</name>
<dbReference type="RefSeq" id="XP_051072897.1">
    <property type="nucleotide sequence ID" value="XM_051218337.1"/>
</dbReference>
<reference evidence="2" key="4">
    <citation type="journal article" date="2022" name="PLoS Pathog.">
        <title>Chromosome-level genome of Schistosoma haematobium underpins genome-wide explorations of molecular variation.</title>
        <authorList>
            <person name="Stroehlein A.J."/>
            <person name="Korhonen P.K."/>
            <person name="Lee V.V."/>
            <person name="Ralph S.A."/>
            <person name="Mentink-Kane M."/>
            <person name="You H."/>
            <person name="McManus D.P."/>
            <person name="Tchuente L.T."/>
            <person name="Stothard J.R."/>
            <person name="Kaur P."/>
            <person name="Dudchenko O."/>
            <person name="Aiden E.L."/>
            <person name="Yang B."/>
            <person name="Yang H."/>
            <person name="Emery A.M."/>
            <person name="Webster B.L."/>
            <person name="Brindley P.J."/>
            <person name="Rollinson D."/>
            <person name="Chang B.C.H."/>
            <person name="Gasser R.B."/>
            <person name="Young N.D."/>
        </authorList>
    </citation>
    <scope>NUCLEOTIDE SEQUENCE</scope>
</reference>
<organism evidence="2 3">
    <name type="scientific">Schistosoma haematobium</name>
    <name type="common">Blood fluke</name>
    <dbReference type="NCBI Taxonomy" id="6185"/>
    <lineage>
        <taxon>Eukaryota</taxon>
        <taxon>Metazoa</taxon>
        <taxon>Spiralia</taxon>
        <taxon>Lophotrochozoa</taxon>
        <taxon>Platyhelminthes</taxon>
        <taxon>Trematoda</taxon>
        <taxon>Digenea</taxon>
        <taxon>Strigeidida</taxon>
        <taxon>Schistosomatoidea</taxon>
        <taxon>Schistosomatidae</taxon>
        <taxon>Schistosoma</taxon>
    </lineage>
</organism>
<evidence type="ECO:0000256" key="1">
    <source>
        <dbReference type="SAM" id="Phobius"/>
    </source>
</evidence>
<dbReference type="Proteomes" id="UP000471633">
    <property type="component" value="Unassembled WGS sequence"/>
</dbReference>
<proteinExistence type="predicted"/>
<evidence type="ECO:0000313" key="3">
    <source>
        <dbReference type="Proteomes" id="UP000471633"/>
    </source>
</evidence>
<keyword evidence="1" id="KW-0472">Membrane</keyword>
<dbReference type="AlphaFoldDB" id="A0A922LTP9"/>